<name>A0A9N7W4M7_PLEPL</name>
<keyword evidence="1" id="KW-0175">Coiled coil</keyword>
<feature type="compositionally biased region" description="Acidic residues" evidence="2">
    <location>
        <begin position="18"/>
        <end position="30"/>
    </location>
</feature>
<keyword evidence="4" id="KW-1185">Reference proteome</keyword>
<dbReference type="AlphaFoldDB" id="A0A9N7W4M7"/>
<dbReference type="GO" id="GO:0035082">
    <property type="term" value="P:axoneme assembly"/>
    <property type="evidence" value="ECO:0007669"/>
    <property type="project" value="TreeGrafter"/>
</dbReference>
<dbReference type="InterPro" id="IPR050995">
    <property type="entry name" value="WD-F-box_domain-protein"/>
</dbReference>
<sequence length="218" mass="24808">MSAAKKNPMKDGGAAPVDTEEDFQYEEVSLEDDWSLAEGEEDLEATLKAIQTKAEAKARPVASGNTRRPEGVDDFLRNFLLHAGMTQTLECFQNEWNEMEMKGLVDVGRVGAVPDVYTDNQRLDTELKHARRERNEYRGEATALAQALVTAQRARDLQRLQLTRLLQEKTRLVADMRMLKVQCESYEPALQKMNEKYQAVLKTFQRDKVKSAQHMGSK</sequence>
<evidence type="ECO:0000313" key="3">
    <source>
        <dbReference type="EMBL" id="CAB1460988.1"/>
    </source>
</evidence>
<dbReference type="EMBL" id="CADEAL010004502">
    <property type="protein sequence ID" value="CAB1460988.1"/>
    <property type="molecule type" value="Genomic_DNA"/>
</dbReference>
<protein>
    <submittedName>
        <fullName evidence="3">Uncharacterized protein</fullName>
    </submittedName>
</protein>
<evidence type="ECO:0000313" key="4">
    <source>
        <dbReference type="Proteomes" id="UP001153269"/>
    </source>
</evidence>
<feature type="coiled-coil region" evidence="1">
    <location>
        <begin position="120"/>
        <end position="147"/>
    </location>
</feature>
<dbReference type="Proteomes" id="UP001153269">
    <property type="component" value="Unassembled WGS sequence"/>
</dbReference>
<dbReference type="GO" id="GO:1990716">
    <property type="term" value="C:axonemal central apparatus"/>
    <property type="evidence" value="ECO:0007669"/>
    <property type="project" value="TreeGrafter"/>
</dbReference>
<feature type="region of interest" description="Disordered" evidence="2">
    <location>
        <begin position="1"/>
        <end position="30"/>
    </location>
</feature>
<gene>
    <name evidence="3" type="ORF">PLEPLA_LOCUS48862</name>
</gene>
<accession>A0A9N7W4M7</accession>
<evidence type="ECO:0000256" key="1">
    <source>
        <dbReference type="SAM" id="Coils"/>
    </source>
</evidence>
<comment type="caution">
    <text evidence="3">The sequence shown here is derived from an EMBL/GenBank/DDBJ whole genome shotgun (WGS) entry which is preliminary data.</text>
</comment>
<proteinExistence type="predicted"/>
<dbReference type="PANTHER" id="PTHR14604">
    <property type="entry name" value="WD40 REPEAT PF20"/>
    <property type="match status" value="1"/>
</dbReference>
<reference evidence="3" key="1">
    <citation type="submission" date="2020-03" db="EMBL/GenBank/DDBJ databases">
        <authorList>
            <person name="Weist P."/>
        </authorList>
    </citation>
    <scope>NUCLEOTIDE SEQUENCE</scope>
</reference>
<dbReference type="PANTHER" id="PTHR14604:SF3">
    <property type="entry name" value="SPERM-ASSOCIATED ANTIGEN 16 PROTEIN"/>
    <property type="match status" value="1"/>
</dbReference>
<evidence type="ECO:0000256" key="2">
    <source>
        <dbReference type="SAM" id="MobiDB-lite"/>
    </source>
</evidence>
<organism evidence="3 4">
    <name type="scientific">Pleuronectes platessa</name>
    <name type="common">European plaice</name>
    <dbReference type="NCBI Taxonomy" id="8262"/>
    <lineage>
        <taxon>Eukaryota</taxon>
        <taxon>Metazoa</taxon>
        <taxon>Chordata</taxon>
        <taxon>Craniata</taxon>
        <taxon>Vertebrata</taxon>
        <taxon>Euteleostomi</taxon>
        <taxon>Actinopterygii</taxon>
        <taxon>Neopterygii</taxon>
        <taxon>Teleostei</taxon>
        <taxon>Neoteleostei</taxon>
        <taxon>Acanthomorphata</taxon>
        <taxon>Carangaria</taxon>
        <taxon>Pleuronectiformes</taxon>
        <taxon>Pleuronectoidei</taxon>
        <taxon>Pleuronectidae</taxon>
        <taxon>Pleuronectes</taxon>
    </lineage>
</organism>